<accession>L7JVT5</accession>
<gene>
    <name evidence="1" type="ORF">THOM_1505</name>
</gene>
<dbReference type="SUPFAM" id="SSF56672">
    <property type="entry name" value="DNA/RNA polymerases"/>
    <property type="match status" value="1"/>
</dbReference>
<dbReference type="Proteomes" id="UP000011185">
    <property type="component" value="Unassembled WGS sequence"/>
</dbReference>
<keyword evidence="2" id="KW-1185">Reference proteome</keyword>
<proteinExistence type="predicted"/>
<organism evidence="1 2">
    <name type="scientific">Trachipleistophora hominis</name>
    <name type="common">Microsporidian parasite</name>
    <dbReference type="NCBI Taxonomy" id="72359"/>
    <lineage>
        <taxon>Eukaryota</taxon>
        <taxon>Fungi</taxon>
        <taxon>Fungi incertae sedis</taxon>
        <taxon>Microsporidia</taxon>
        <taxon>Pleistophoridae</taxon>
        <taxon>Trachipleistophora</taxon>
    </lineage>
</organism>
<protein>
    <submittedName>
        <fullName evidence="1">LTR Retrotransposon</fullName>
    </submittedName>
</protein>
<dbReference type="EMBL" id="JH993946">
    <property type="protein sequence ID" value="ELQ75539.1"/>
    <property type="molecule type" value="Genomic_DNA"/>
</dbReference>
<name>L7JVT5_TRAHO</name>
<dbReference type="OrthoDB" id="2192994at2759"/>
<dbReference type="InterPro" id="IPR043128">
    <property type="entry name" value="Rev_trsase/Diguanyl_cyclase"/>
</dbReference>
<evidence type="ECO:0000313" key="1">
    <source>
        <dbReference type="EMBL" id="ELQ75539.1"/>
    </source>
</evidence>
<dbReference type="InterPro" id="IPR043502">
    <property type="entry name" value="DNA/RNA_pol_sf"/>
</dbReference>
<reference evidence="1 2" key="1">
    <citation type="journal article" date="2012" name="PLoS Pathog.">
        <title>The genome of the obligate intracellular parasite Trachipleistophora hominis: new insights into microsporidian genome dynamics and reductive evolution.</title>
        <authorList>
            <person name="Heinz E."/>
            <person name="Williams T.A."/>
            <person name="Nakjang S."/>
            <person name="Noel C.J."/>
            <person name="Swan D.C."/>
            <person name="Goldberg A.V."/>
            <person name="Harris S.R."/>
            <person name="Weinmaier T."/>
            <person name="Markert S."/>
            <person name="Becher D."/>
            <person name="Bernhardt J."/>
            <person name="Dagan T."/>
            <person name="Hacker C."/>
            <person name="Lucocq J.M."/>
            <person name="Schweder T."/>
            <person name="Rattei T."/>
            <person name="Hall N."/>
            <person name="Hirt R.P."/>
            <person name="Embley T.M."/>
        </authorList>
    </citation>
    <scope>NUCLEOTIDE SEQUENCE [LARGE SCALE GENOMIC DNA]</scope>
</reference>
<dbReference type="Gene3D" id="3.10.10.10">
    <property type="entry name" value="HIV Type 1 Reverse Transcriptase, subunit A, domain 1"/>
    <property type="match status" value="1"/>
</dbReference>
<sequence length="60" mass="6939">VSNLMFLNDLTEKYPYKIPDMKRIVKATTGSNNLTVLDLKESYYQIEIEEADKHKTAFGL</sequence>
<dbReference type="Gene3D" id="3.30.70.270">
    <property type="match status" value="1"/>
</dbReference>
<dbReference type="HOGENOM" id="CLU_206113_0_0_1"/>
<dbReference type="AlphaFoldDB" id="L7JVT5"/>
<evidence type="ECO:0000313" key="2">
    <source>
        <dbReference type="Proteomes" id="UP000011185"/>
    </source>
</evidence>
<feature type="non-terminal residue" evidence="1">
    <location>
        <position position="1"/>
    </location>
</feature>
<dbReference type="VEuPathDB" id="MicrosporidiaDB:THOM_1505"/>
<dbReference type="InParanoid" id="L7JVT5"/>